<evidence type="ECO:0000256" key="5">
    <source>
        <dbReference type="ARBA" id="ARBA00022741"/>
    </source>
</evidence>
<dbReference type="NCBIfam" id="TIGR03005">
    <property type="entry name" value="ectoine_ehuA"/>
    <property type="match status" value="1"/>
</dbReference>
<organism evidence="10 11">
    <name type="scientific">Oceanibaculum pacificum</name>
    <dbReference type="NCBI Taxonomy" id="580166"/>
    <lineage>
        <taxon>Bacteria</taxon>
        <taxon>Pseudomonadati</taxon>
        <taxon>Pseudomonadota</taxon>
        <taxon>Alphaproteobacteria</taxon>
        <taxon>Rhodospirillales</taxon>
        <taxon>Oceanibaculaceae</taxon>
        <taxon>Oceanibaculum</taxon>
    </lineage>
</organism>
<dbReference type="GO" id="GO:0015424">
    <property type="term" value="F:ABC-type amino acid transporter activity"/>
    <property type="evidence" value="ECO:0007669"/>
    <property type="project" value="InterPro"/>
</dbReference>
<dbReference type="Gene3D" id="3.40.50.300">
    <property type="entry name" value="P-loop containing nucleotide triphosphate hydrolases"/>
    <property type="match status" value="1"/>
</dbReference>
<dbReference type="PIRSF" id="PIRSF039085">
    <property type="entry name" value="ABC_ATPase_HisP"/>
    <property type="match status" value="1"/>
</dbReference>
<comment type="similarity">
    <text evidence="2">Belongs to the ABC transporter superfamily.</text>
</comment>
<keyword evidence="4" id="KW-1003">Cell membrane</keyword>
<proteinExistence type="inferred from homology"/>
<dbReference type="InterPro" id="IPR017871">
    <property type="entry name" value="ABC_transporter-like_CS"/>
</dbReference>
<dbReference type="InterPro" id="IPR014343">
    <property type="entry name" value="Ectoine_EhuA"/>
</dbReference>
<dbReference type="PROSITE" id="PS00211">
    <property type="entry name" value="ABC_TRANSPORTER_1"/>
    <property type="match status" value="1"/>
</dbReference>
<reference evidence="10 11" key="1">
    <citation type="submission" date="2015-12" db="EMBL/GenBank/DDBJ databases">
        <title>Genome sequence of Oceanibaculum pacificum MCCC 1A02656.</title>
        <authorList>
            <person name="Lu L."/>
            <person name="Lai Q."/>
            <person name="Shao Z."/>
            <person name="Qian P."/>
        </authorList>
    </citation>
    <scope>NUCLEOTIDE SEQUENCE [LARGE SCALE GENOMIC DNA]</scope>
    <source>
        <strain evidence="10 11">MCCC 1A02656</strain>
    </source>
</reference>
<keyword evidence="8" id="KW-0472">Membrane</keyword>
<protein>
    <recommendedName>
        <fullName evidence="9">ABC transporter domain-containing protein</fullName>
    </recommendedName>
</protein>
<comment type="subcellular location">
    <subcellularLocation>
        <location evidence="1">Cell membrane</location>
        <topology evidence="1">Peripheral membrane protein</topology>
    </subcellularLocation>
</comment>
<evidence type="ECO:0000313" key="11">
    <source>
        <dbReference type="Proteomes" id="UP000076400"/>
    </source>
</evidence>
<dbReference type="PROSITE" id="PS50893">
    <property type="entry name" value="ABC_TRANSPORTER_2"/>
    <property type="match status" value="1"/>
</dbReference>
<evidence type="ECO:0000256" key="2">
    <source>
        <dbReference type="ARBA" id="ARBA00005417"/>
    </source>
</evidence>
<dbReference type="Proteomes" id="UP000076400">
    <property type="component" value="Unassembled WGS sequence"/>
</dbReference>
<dbReference type="PANTHER" id="PTHR43166:SF9">
    <property type="entry name" value="GLUTAMATE_ASPARTATE IMPORT ATP-BINDING PROTEIN GLTL"/>
    <property type="match status" value="1"/>
</dbReference>
<dbReference type="AlphaFoldDB" id="A0A154W8D7"/>
<dbReference type="FunFam" id="3.40.50.300:FF:000020">
    <property type="entry name" value="Amino acid ABC transporter ATP-binding component"/>
    <property type="match status" value="1"/>
</dbReference>
<evidence type="ECO:0000256" key="6">
    <source>
        <dbReference type="ARBA" id="ARBA00022840"/>
    </source>
</evidence>
<dbReference type="GO" id="GO:0005524">
    <property type="term" value="F:ATP binding"/>
    <property type="evidence" value="ECO:0007669"/>
    <property type="project" value="UniProtKB-KW"/>
</dbReference>
<keyword evidence="5" id="KW-0547">Nucleotide-binding</keyword>
<dbReference type="RefSeq" id="WP_067554550.1">
    <property type="nucleotide sequence ID" value="NZ_LPXN01000095.1"/>
</dbReference>
<dbReference type="InterPro" id="IPR030679">
    <property type="entry name" value="ABC_ATPase_HisP-typ"/>
</dbReference>
<sequence length="264" mass="28965">MSTKPNPTPAIAVDGVSKWFGKLKVLDEVSTAVAPGEAVVVIGPSGSGKTTLLRCINLLEEFQEGEIRIDGEPIGYSGSGGQRIRRPEREVARMRAQLGMVFQSFNLFPHMNVLKNVMVAPVRIKGVPRKEAEAIAVDLLERVGLGDKLASMPAKLSGGQQQRVAIARALAMNPELMLFDEPTSALDPELVGEVLGVMRQLVEEGMTMVIVTHEMQFAREVAHRVVFMAEGKIVEQGPPDDLFGNPQSERLQTFLKRFREGYMI</sequence>
<evidence type="ECO:0000256" key="4">
    <source>
        <dbReference type="ARBA" id="ARBA00022475"/>
    </source>
</evidence>
<name>A0A154W8D7_9PROT</name>
<evidence type="ECO:0000256" key="1">
    <source>
        <dbReference type="ARBA" id="ARBA00004202"/>
    </source>
</evidence>
<dbReference type="STRING" id="580166.AUP43_06760"/>
<evidence type="ECO:0000256" key="3">
    <source>
        <dbReference type="ARBA" id="ARBA00022448"/>
    </source>
</evidence>
<dbReference type="GO" id="GO:0016887">
    <property type="term" value="F:ATP hydrolysis activity"/>
    <property type="evidence" value="ECO:0007669"/>
    <property type="project" value="InterPro"/>
</dbReference>
<gene>
    <name evidence="10" type="ORF">AUP43_06760</name>
</gene>
<comment type="caution">
    <text evidence="10">The sequence shown here is derived from an EMBL/GenBank/DDBJ whole genome shotgun (WGS) entry which is preliminary data.</text>
</comment>
<dbReference type="OrthoDB" id="9802264at2"/>
<dbReference type="Pfam" id="PF00005">
    <property type="entry name" value="ABC_tran"/>
    <property type="match status" value="1"/>
</dbReference>
<dbReference type="SMART" id="SM00382">
    <property type="entry name" value="AAA"/>
    <property type="match status" value="1"/>
</dbReference>
<dbReference type="GO" id="GO:0005886">
    <property type="term" value="C:plasma membrane"/>
    <property type="evidence" value="ECO:0007669"/>
    <property type="project" value="UniProtKB-SubCell"/>
</dbReference>
<dbReference type="InterPro" id="IPR050086">
    <property type="entry name" value="MetN_ABC_transporter-like"/>
</dbReference>
<evidence type="ECO:0000256" key="7">
    <source>
        <dbReference type="ARBA" id="ARBA00022970"/>
    </source>
</evidence>
<keyword evidence="3" id="KW-0813">Transport</keyword>
<accession>A0A154W8D7</accession>
<evidence type="ECO:0000256" key="8">
    <source>
        <dbReference type="ARBA" id="ARBA00023136"/>
    </source>
</evidence>
<keyword evidence="6" id="KW-0067">ATP-binding</keyword>
<dbReference type="InterPro" id="IPR003439">
    <property type="entry name" value="ABC_transporter-like_ATP-bd"/>
</dbReference>
<feature type="domain" description="ABC transporter" evidence="9">
    <location>
        <begin position="11"/>
        <end position="255"/>
    </location>
</feature>
<keyword evidence="11" id="KW-1185">Reference proteome</keyword>
<dbReference type="PANTHER" id="PTHR43166">
    <property type="entry name" value="AMINO ACID IMPORT ATP-BINDING PROTEIN"/>
    <property type="match status" value="1"/>
</dbReference>
<evidence type="ECO:0000259" key="9">
    <source>
        <dbReference type="PROSITE" id="PS50893"/>
    </source>
</evidence>
<dbReference type="InterPro" id="IPR003593">
    <property type="entry name" value="AAA+_ATPase"/>
</dbReference>
<dbReference type="SUPFAM" id="SSF52540">
    <property type="entry name" value="P-loop containing nucleoside triphosphate hydrolases"/>
    <property type="match status" value="1"/>
</dbReference>
<dbReference type="CDD" id="cd03262">
    <property type="entry name" value="ABC_HisP_GlnQ"/>
    <property type="match status" value="1"/>
</dbReference>
<dbReference type="EMBL" id="LPXN01000095">
    <property type="protein sequence ID" value="KZD09745.1"/>
    <property type="molecule type" value="Genomic_DNA"/>
</dbReference>
<evidence type="ECO:0000313" key="10">
    <source>
        <dbReference type="EMBL" id="KZD09745.1"/>
    </source>
</evidence>
<keyword evidence="7" id="KW-0029">Amino-acid transport</keyword>
<dbReference type="InterPro" id="IPR027417">
    <property type="entry name" value="P-loop_NTPase"/>
</dbReference>